<dbReference type="Ensembl" id="ENSCVAT00000001608.1">
    <property type="protein sequence ID" value="ENSCVAP00000008444.1"/>
    <property type="gene ID" value="ENSCVAG00000010257.1"/>
</dbReference>
<keyword evidence="3" id="KW-1185">Reference proteome</keyword>
<dbReference type="PANTHER" id="PTHR10910:SF58">
    <property type="entry name" value="DOUBLE-STRANDED RNA-SPECIFIC EDITASE 1"/>
    <property type="match status" value="1"/>
</dbReference>
<dbReference type="GO" id="GO:0003726">
    <property type="term" value="F:double-stranded RNA adenosine deaminase activity"/>
    <property type="evidence" value="ECO:0007669"/>
    <property type="project" value="TreeGrafter"/>
</dbReference>
<dbReference type="GeneTree" id="ENSGT00940000155992"/>
<accession>A0A3Q2CS89</accession>
<reference evidence="2" key="1">
    <citation type="submission" date="2025-08" db="UniProtKB">
        <authorList>
            <consortium name="Ensembl"/>
        </authorList>
    </citation>
    <scope>IDENTIFICATION</scope>
</reference>
<sequence>MSCSDKMARWNVVGLQGSLLTYFTEPVYFSSIILGSLYHADHLSRAMYQRLAQIERLPPSFTLNRPLLSGISNTEARQPGKAPGFSVNWTVGDQGLEVINGNTGKDDGGGPSRLCKKALYVRWMDLHSKLSSNLRIQTLKPGSYHEAKQAAVEYHEAKQATLFRAFHKAGLGSWVSKPVEQDQFSLSNQSGAGPQSFPGDWL</sequence>
<dbReference type="PROSITE" id="PS50141">
    <property type="entry name" value="A_DEAMIN_EDITASE"/>
    <property type="match status" value="1"/>
</dbReference>
<evidence type="ECO:0000259" key="1">
    <source>
        <dbReference type="PROSITE" id="PS50141"/>
    </source>
</evidence>
<dbReference type="GO" id="GO:0008251">
    <property type="term" value="F:tRNA-specific adenosine deaminase activity"/>
    <property type="evidence" value="ECO:0007669"/>
    <property type="project" value="TreeGrafter"/>
</dbReference>
<dbReference type="GO" id="GO:0005730">
    <property type="term" value="C:nucleolus"/>
    <property type="evidence" value="ECO:0007669"/>
    <property type="project" value="TreeGrafter"/>
</dbReference>
<dbReference type="OMA" id="MFSARWA"/>
<dbReference type="InterPro" id="IPR002466">
    <property type="entry name" value="A_deamin"/>
</dbReference>
<dbReference type="Pfam" id="PF02137">
    <property type="entry name" value="A_deamin"/>
    <property type="match status" value="1"/>
</dbReference>
<protein>
    <recommendedName>
        <fullName evidence="1">A to I editase domain-containing protein</fullName>
    </recommendedName>
</protein>
<proteinExistence type="predicted"/>
<name>A0A3Q2CS89_CYPVA</name>
<dbReference type="GO" id="GO:0006396">
    <property type="term" value="P:RNA processing"/>
    <property type="evidence" value="ECO:0007669"/>
    <property type="project" value="InterPro"/>
</dbReference>
<dbReference type="GO" id="GO:0005737">
    <property type="term" value="C:cytoplasm"/>
    <property type="evidence" value="ECO:0007669"/>
    <property type="project" value="TreeGrafter"/>
</dbReference>
<dbReference type="GO" id="GO:0006382">
    <property type="term" value="P:adenosine to inosine editing"/>
    <property type="evidence" value="ECO:0007669"/>
    <property type="project" value="TreeGrafter"/>
</dbReference>
<dbReference type="GO" id="GO:0003725">
    <property type="term" value="F:double-stranded RNA binding"/>
    <property type="evidence" value="ECO:0007669"/>
    <property type="project" value="TreeGrafter"/>
</dbReference>
<reference evidence="2" key="2">
    <citation type="submission" date="2025-09" db="UniProtKB">
        <authorList>
            <consortium name="Ensembl"/>
        </authorList>
    </citation>
    <scope>IDENTIFICATION</scope>
</reference>
<feature type="domain" description="A to I editase" evidence="1">
    <location>
        <begin position="1"/>
        <end position="184"/>
    </location>
</feature>
<dbReference type="SMART" id="SM00552">
    <property type="entry name" value="ADEAMc"/>
    <property type="match status" value="1"/>
</dbReference>
<dbReference type="PANTHER" id="PTHR10910">
    <property type="entry name" value="EUKARYOTE SPECIFIC DSRNA BINDING PROTEIN"/>
    <property type="match status" value="1"/>
</dbReference>
<dbReference type="AlphaFoldDB" id="A0A3Q2CS89"/>
<evidence type="ECO:0000313" key="3">
    <source>
        <dbReference type="Proteomes" id="UP000265020"/>
    </source>
</evidence>
<dbReference type="Proteomes" id="UP000265020">
    <property type="component" value="Unassembled WGS sequence"/>
</dbReference>
<organism evidence="2 3">
    <name type="scientific">Cyprinodon variegatus</name>
    <name type="common">Sheepshead minnow</name>
    <dbReference type="NCBI Taxonomy" id="28743"/>
    <lineage>
        <taxon>Eukaryota</taxon>
        <taxon>Metazoa</taxon>
        <taxon>Chordata</taxon>
        <taxon>Craniata</taxon>
        <taxon>Vertebrata</taxon>
        <taxon>Euteleostomi</taxon>
        <taxon>Actinopterygii</taxon>
        <taxon>Neopterygii</taxon>
        <taxon>Teleostei</taxon>
        <taxon>Neoteleostei</taxon>
        <taxon>Acanthomorphata</taxon>
        <taxon>Ovalentaria</taxon>
        <taxon>Atherinomorphae</taxon>
        <taxon>Cyprinodontiformes</taxon>
        <taxon>Cyprinodontidae</taxon>
        <taxon>Cyprinodon</taxon>
    </lineage>
</organism>
<evidence type="ECO:0000313" key="2">
    <source>
        <dbReference type="Ensembl" id="ENSCVAP00000008444.1"/>
    </source>
</evidence>